<dbReference type="OMA" id="DRRPNAN"/>
<evidence type="ECO:0000256" key="5">
    <source>
        <dbReference type="ARBA" id="ARBA00022598"/>
    </source>
</evidence>
<dbReference type="Pfam" id="PF03951">
    <property type="entry name" value="Gln-synt_N"/>
    <property type="match status" value="1"/>
</dbReference>
<comment type="similarity">
    <text evidence="1 9 10">Belongs to the glutamine synthetase family.</text>
</comment>
<proteinExistence type="inferred from homology"/>
<dbReference type="InterPro" id="IPR008146">
    <property type="entry name" value="Gln_synth_cat_dom"/>
</dbReference>
<evidence type="ECO:0000313" key="14">
    <source>
        <dbReference type="EMBL" id="RFU31880.1"/>
    </source>
</evidence>
<dbReference type="InterPro" id="IPR014746">
    <property type="entry name" value="Gln_synth/guanido_kin_cat_dom"/>
</dbReference>
<dbReference type="STRING" id="5539.A0A3E2HEQ0"/>
<evidence type="ECO:0000256" key="8">
    <source>
        <dbReference type="ARBA" id="ARBA00049436"/>
    </source>
</evidence>
<dbReference type="OrthoDB" id="1936100at2759"/>
<keyword evidence="15" id="KW-1185">Reference proteome</keyword>
<reference evidence="14 15" key="1">
    <citation type="submission" date="2018-05" db="EMBL/GenBank/DDBJ databases">
        <title>Draft genome sequence of Scytalidium lignicola DSM 105466, a ubiquitous saprotrophic fungus.</title>
        <authorList>
            <person name="Buettner E."/>
            <person name="Gebauer A.M."/>
            <person name="Hofrichter M."/>
            <person name="Liers C."/>
            <person name="Kellner H."/>
        </authorList>
    </citation>
    <scope>NUCLEOTIDE SEQUENCE [LARGE SCALE GENOMIC DNA]</scope>
    <source>
        <strain evidence="14 15">DSM 105466</strain>
    </source>
</reference>
<dbReference type="FunFam" id="3.30.590.10:FF:000004">
    <property type="entry name" value="Glutamine synthetase"/>
    <property type="match status" value="1"/>
</dbReference>
<feature type="domain" description="GS catalytic" evidence="13">
    <location>
        <begin position="115"/>
        <end position="364"/>
    </location>
</feature>
<dbReference type="Proteomes" id="UP000258309">
    <property type="component" value="Unassembled WGS sequence"/>
</dbReference>
<dbReference type="SUPFAM" id="SSF55931">
    <property type="entry name" value="Glutamine synthetase/guanido kinase"/>
    <property type="match status" value="1"/>
</dbReference>
<evidence type="ECO:0000256" key="6">
    <source>
        <dbReference type="ARBA" id="ARBA00022741"/>
    </source>
</evidence>
<dbReference type="PROSITE" id="PS51987">
    <property type="entry name" value="GS_CATALYTIC"/>
    <property type="match status" value="1"/>
</dbReference>
<gene>
    <name evidence="14" type="ORF">B7463_g4479</name>
</gene>
<dbReference type="GO" id="GO:0005737">
    <property type="term" value="C:cytoplasm"/>
    <property type="evidence" value="ECO:0007669"/>
    <property type="project" value="TreeGrafter"/>
</dbReference>
<evidence type="ECO:0000256" key="4">
    <source>
        <dbReference type="ARBA" id="ARBA00021364"/>
    </source>
</evidence>
<evidence type="ECO:0000256" key="10">
    <source>
        <dbReference type="RuleBase" id="RU000384"/>
    </source>
</evidence>
<comment type="caution">
    <text evidence="14">The sequence shown here is derived from an EMBL/GenBank/DDBJ whole genome shotgun (WGS) entry which is preliminary data.</text>
</comment>
<dbReference type="PANTHER" id="PTHR20852">
    <property type="entry name" value="GLUTAMINE SYNTHETASE"/>
    <property type="match status" value="1"/>
</dbReference>
<evidence type="ECO:0000259" key="12">
    <source>
        <dbReference type="PROSITE" id="PS51986"/>
    </source>
</evidence>
<keyword evidence="5 11" id="KW-0436">Ligase</keyword>
<evidence type="ECO:0000256" key="9">
    <source>
        <dbReference type="PROSITE-ProRule" id="PRU01330"/>
    </source>
</evidence>
<dbReference type="Gene3D" id="3.30.590.10">
    <property type="entry name" value="Glutamine synthetase/guanido kinase, catalytic domain"/>
    <property type="match status" value="1"/>
</dbReference>
<dbReference type="SUPFAM" id="SSF54368">
    <property type="entry name" value="Glutamine synthetase, N-terminal domain"/>
    <property type="match status" value="1"/>
</dbReference>
<feature type="domain" description="GS beta-grasp" evidence="12">
    <location>
        <begin position="25"/>
        <end position="108"/>
    </location>
</feature>
<dbReference type="InterPro" id="IPR027302">
    <property type="entry name" value="Gln_synth_N_conserv_site"/>
</dbReference>
<evidence type="ECO:0000256" key="7">
    <source>
        <dbReference type="ARBA" id="ARBA00022840"/>
    </source>
</evidence>
<dbReference type="PROSITE" id="PS00180">
    <property type="entry name" value="GLNA_1"/>
    <property type="match status" value="1"/>
</dbReference>
<keyword evidence="7 11" id="KW-0067">ATP-binding</keyword>
<dbReference type="PROSITE" id="PS00181">
    <property type="entry name" value="GLNA_ATP"/>
    <property type="match status" value="1"/>
</dbReference>
<protein>
    <recommendedName>
        <fullName evidence="4 11">Glutamine synthetase</fullName>
        <ecNumber evidence="3 11">6.3.1.2</ecNumber>
    </recommendedName>
</protein>
<evidence type="ECO:0000256" key="1">
    <source>
        <dbReference type="ARBA" id="ARBA00009897"/>
    </source>
</evidence>
<keyword evidence="6 11" id="KW-0547">Nucleotide-binding</keyword>
<dbReference type="SMART" id="SM01230">
    <property type="entry name" value="Gln-synt_C"/>
    <property type="match status" value="1"/>
</dbReference>
<comment type="subunit">
    <text evidence="2">Homooctamer.</text>
</comment>
<dbReference type="InterPro" id="IPR008147">
    <property type="entry name" value="Gln_synt_N"/>
</dbReference>
<dbReference type="GO" id="GO:0005524">
    <property type="term" value="F:ATP binding"/>
    <property type="evidence" value="ECO:0007669"/>
    <property type="project" value="UniProtKB-KW"/>
</dbReference>
<dbReference type="Gene3D" id="3.10.20.70">
    <property type="entry name" value="Glutamine synthetase, N-terminal domain"/>
    <property type="match status" value="1"/>
</dbReference>
<dbReference type="InterPro" id="IPR050292">
    <property type="entry name" value="Glutamine_Synthetase"/>
</dbReference>
<dbReference type="PANTHER" id="PTHR20852:SF57">
    <property type="entry name" value="GLUTAMINE SYNTHETASE 2 CYTOPLASMIC"/>
    <property type="match status" value="1"/>
</dbReference>
<feature type="non-terminal residue" evidence="14">
    <location>
        <position position="364"/>
    </location>
</feature>
<dbReference type="Pfam" id="PF00120">
    <property type="entry name" value="Gln-synt_C"/>
    <property type="match status" value="1"/>
</dbReference>
<evidence type="ECO:0000256" key="11">
    <source>
        <dbReference type="RuleBase" id="RU004356"/>
    </source>
</evidence>
<evidence type="ECO:0000256" key="2">
    <source>
        <dbReference type="ARBA" id="ARBA00011823"/>
    </source>
</evidence>
<dbReference type="EMBL" id="NCSJ02000066">
    <property type="protein sequence ID" value="RFU31880.1"/>
    <property type="molecule type" value="Genomic_DNA"/>
</dbReference>
<evidence type="ECO:0000256" key="3">
    <source>
        <dbReference type="ARBA" id="ARBA00012937"/>
    </source>
</evidence>
<dbReference type="InterPro" id="IPR036651">
    <property type="entry name" value="Gln_synt_N_sf"/>
</dbReference>
<evidence type="ECO:0000313" key="15">
    <source>
        <dbReference type="Proteomes" id="UP000258309"/>
    </source>
</evidence>
<dbReference type="InterPro" id="IPR027303">
    <property type="entry name" value="Gln_synth_gly_rich_site"/>
</dbReference>
<feature type="non-terminal residue" evidence="14">
    <location>
        <position position="1"/>
    </location>
</feature>
<dbReference type="EC" id="6.3.1.2" evidence="3 11"/>
<accession>A0A3E2HEQ0</accession>
<dbReference type="AlphaFoldDB" id="A0A3E2HEQ0"/>
<organism evidence="14 15">
    <name type="scientific">Scytalidium lignicola</name>
    <name type="common">Hyphomycete</name>
    <dbReference type="NCBI Taxonomy" id="5539"/>
    <lineage>
        <taxon>Eukaryota</taxon>
        <taxon>Fungi</taxon>
        <taxon>Dikarya</taxon>
        <taxon>Ascomycota</taxon>
        <taxon>Pezizomycotina</taxon>
        <taxon>Leotiomycetes</taxon>
        <taxon>Leotiomycetes incertae sedis</taxon>
        <taxon>Scytalidium</taxon>
    </lineage>
</organism>
<sequence length="364" mass="40202">MATSQTVSYAANLLKYMSLDQKGTGMAEYIWIDSTGGVRSKSKTITKIPADGKIKLEDLPEWNFDGSSTGQAPGDNSDVYLRPVAVFPDPFRQGPNVLVITECWDADGTPNKFNYRHECAKLMKAHAAQEPWFGLEQEYTLLDMLDKPYGWPQGGFPGPQGPYYCGVGAGKVYCRDIVEAHYKACLFAGVKISGTNAEVMPAQWEFQVGPCEGIELGDQLWLARFLLHRIAEEFGAKISFHPKPIPGDWNGAGLHSNFSTKDMRSKDVGMKAIEAAIKKLEGRHKEHIAVYGEDNTLRLTGRHETGSIDEFTYGVANRGASIRIPRETAAKGYGYFEDRRPASNADPYRITGILMETIFGGVDA</sequence>
<evidence type="ECO:0000259" key="13">
    <source>
        <dbReference type="PROSITE" id="PS51987"/>
    </source>
</evidence>
<comment type="catalytic activity">
    <reaction evidence="8 11">
        <text>L-glutamate + NH4(+) + ATP = L-glutamine + ADP + phosphate + H(+)</text>
        <dbReference type="Rhea" id="RHEA:16169"/>
        <dbReference type="ChEBI" id="CHEBI:15378"/>
        <dbReference type="ChEBI" id="CHEBI:28938"/>
        <dbReference type="ChEBI" id="CHEBI:29985"/>
        <dbReference type="ChEBI" id="CHEBI:30616"/>
        <dbReference type="ChEBI" id="CHEBI:43474"/>
        <dbReference type="ChEBI" id="CHEBI:58359"/>
        <dbReference type="ChEBI" id="CHEBI:456216"/>
        <dbReference type="EC" id="6.3.1.2"/>
    </reaction>
</comment>
<dbReference type="PROSITE" id="PS51986">
    <property type="entry name" value="GS_BETA_GRASP"/>
    <property type="match status" value="1"/>
</dbReference>
<dbReference type="GO" id="GO:0004356">
    <property type="term" value="F:glutamine synthetase activity"/>
    <property type="evidence" value="ECO:0007669"/>
    <property type="project" value="UniProtKB-EC"/>
</dbReference>
<dbReference type="GO" id="GO:0006542">
    <property type="term" value="P:glutamine biosynthetic process"/>
    <property type="evidence" value="ECO:0007669"/>
    <property type="project" value="InterPro"/>
</dbReference>
<name>A0A3E2HEQ0_SCYLI</name>